<dbReference type="InterPro" id="IPR014718">
    <property type="entry name" value="GH-type_carb-bd"/>
</dbReference>
<dbReference type="PANTHER" id="PTHR35803">
    <property type="entry name" value="GLUCAN 1,4-ALPHA-GLUCOSIDASE SUSB-RELATED"/>
    <property type="match status" value="1"/>
</dbReference>
<dbReference type="AlphaFoldDB" id="A0A381X2Z1"/>
<proteinExistence type="predicted"/>
<gene>
    <name evidence="4" type="ORF">METZ01_LOCUS111939</name>
</gene>
<dbReference type="InterPro" id="IPR029483">
    <property type="entry name" value="GH97_C"/>
</dbReference>
<sequence length="713" mass="81353">MKGKLQDIMVLVGSLVLFSIFNSCSMTDPNHVSSPDGSISLDVRNKDGIITYSVSKNDKIIINASKLGMKTDQFGFVDNIKILSSEKKTFKETWTQVWGEQKDVTDHHNELFIKLLSNDNNRTMNVRFRLFNDGVGFRYEIPGQEGIDSFNILDEITEFNFEEDSPSWWIPAYAYRRYEFLYANTLISEISRDKFSELVENLNGPRLGPEAVQTPFTIQRDDGIAIAIHEANLTNYSSMTLKANGTKNMECDLMPWSDGVKVRAHLPLNTPWRTILIGETAKDLPLSTLTLNLNEPNQLENTDWIKPGKYIGLWWEMIGTNQSTWGSGPHHGAKTERVLEYLDFGAKYGFDGVLVEGWNTGWDENWCCTGQGESFGFYEPHPEFDNELIAEYAWKKAIRIVGHHETGTQIENYEEQLDSAFAYCNRNGIRVVKTGYVNDGSQNIKRIDGNGDTQKEWHHGQYMVEHFRKVLETAAKYEVSIVVHEPIKDTGIRRTYPNMISREGARGQEFNGFMPVDAHNKPDHTTILPFTRLLSAPMDYTSGIFNLKDYRYNSPDDRTIDTRHHIPSTIAKELAHYVVIYAPVQMAADLPENYKGHPAFQFILDVPTDWEETLVLNGEIGKYITTVRKDRNSDDWYLGSITNEESRQIEIEMSFLASGTNYNATIYKDPKDGGWNTNPEEIIIENVVFSKGDVYMIDLPSGGGQAIRFYPKR</sequence>
<evidence type="ECO:0000259" key="1">
    <source>
        <dbReference type="Pfam" id="PF10566"/>
    </source>
</evidence>
<dbReference type="Gene3D" id="3.20.20.70">
    <property type="entry name" value="Aldolase class I"/>
    <property type="match status" value="1"/>
</dbReference>
<dbReference type="InterPro" id="IPR019563">
    <property type="entry name" value="GH97_catalytic"/>
</dbReference>
<dbReference type="Pfam" id="PF14509">
    <property type="entry name" value="GH97_C"/>
    <property type="match status" value="1"/>
</dbReference>
<feature type="domain" description="Glycosyl-hydrolase 97 C-terminal oligomerisation" evidence="3">
    <location>
        <begin position="609"/>
        <end position="709"/>
    </location>
</feature>
<dbReference type="EMBL" id="UINC01013723">
    <property type="protein sequence ID" value="SVA59085.1"/>
    <property type="molecule type" value="Genomic_DNA"/>
</dbReference>
<dbReference type="Pfam" id="PF10566">
    <property type="entry name" value="Glyco_hydro_97"/>
    <property type="match status" value="1"/>
</dbReference>
<evidence type="ECO:0000259" key="3">
    <source>
        <dbReference type="Pfam" id="PF14509"/>
    </source>
</evidence>
<protein>
    <recommendedName>
        <fullName evidence="5">Alpha-glucosidase</fullName>
    </recommendedName>
</protein>
<name>A0A381X2Z1_9ZZZZ</name>
<reference evidence="4" key="1">
    <citation type="submission" date="2018-05" db="EMBL/GenBank/DDBJ databases">
        <authorList>
            <person name="Lanie J.A."/>
            <person name="Ng W.-L."/>
            <person name="Kazmierczak K.M."/>
            <person name="Andrzejewski T.M."/>
            <person name="Davidsen T.M."/>
            <person name="Wayne K.J."/>
            <person name="Tettelin H."/>
            <person name="Glass J.I."/>
            <person name="Rusch D."/>
            <person name="Podicherti R."/>
            <person name="Tsui H.-C.T."/>
            <person name="Winkler M.E."/>
        </authorList>
    </citation>
    <scope>NUCLEOTIDE SEQUENCE</scope>
</reference>
<dbReference type="InterPro" id="IPR013785">
    <property type="entry name" value="Aldolase_TIM"/>
</dbReference>
<dbReference type="PANTHER" id="PTHR35803:SF1">
    <property type="entry name" value="GLUCAN 1,4-ALPHA-GLUCOSIDASE SUSB"/>
    <property type="match status" value="1"/>
</dbReference>
<evidence type="ECO:0000259" key="2">
    <source>
        <dbReference type="Pfam" id="PF14508"/>
    </source>
</evidence>
<feature type="domain" description="Glycosyl-hydrolase 97 catalytic" evidence="1">
    <location>
        <begin position="314"/>
        <end position="505"/>
    </location>
</feature>
<accession>A0A381X2Z1</accession>
<feature type="domain" description="Glycosyl-hydrolase 97 N-terminal" evidence="2">
    <location>
        <begin position="32"/>
        <end position="296"/>
    </location>
</feature>
<organism evidence="4">
    <name type="scientific">marine metagenome</name>
    <dbReference type="NCBI Taxonomy" id="408172"/>
    <lineage>
        <taxon>unclassified sequences</taxon>
        <taxon>metagenomes</taxon>
        <taxon>ecological metagenomes</taxon>
    </lineage>
</organism>
<dbReference type="InterPro" id="IPR052720">
    <property type="entry name" value="Glycosyl_hydrolase_97"/>
</dbReference>
<dbReference type="Gene3D" id="2.70.98.10">
    <property type="match status" value="1"/>
</dbReference>
<dbReference type="Pfam" id="PF14508">
    <property type="entry name" value="GH97_N"/>
    <property type="match status" value="1"/>
</dbReference>
<evidence type="ECO:0000313" key="4">
    <source>
        <dbReference type="EMBL" id="SVA59085.1"/>
    </source>
</evidence>
<dbReference type="InterPro" id="IPR029486">
    <property type="entry name" value="GH97_N"/>
</dbReference>
<evidence type="ECO:0008006" key="5">
    <source>
        <dbReference type="Google" id="ProtNLM"/>
    </source>
</evidence>
<dbReference type="GO" id="GO:0030246">
    <property type="term" value="F:carbohydrate binding"/>
    <property type="evidence" value="ECO:0007669"/>
    <property type="project" value="InterPro"/>
</dbReference>